<organism evidence="2 3">
    <name type="scientific">Perspicuibacillus lycopersici</name>
    <dbReference type="NCBI Taxonomy" id="1325689"/>
    <lineage>
        <taxon>Bacteria</taxon>
        <taxon>Bacillati</taxon>
        <taxon>Bacillota</taxon>
        <taxon>Bacilli</taxon>
        <taxon>Bacillales</taxon>
        <taxon>Bacillaceae</taxon>
        <taxon>Perspicuibacillus</taxon>
    </lineage>
</organism>
<evidence type="ECO:0000313" key="3">
    <source>
        <dbReference type="Proteomes" id="UP001209318"/>
    </source>
</evidence>
<dbReference type="AlphaFoldDB" id="A0AAE3ISH7"/>
<dbReference type="Gene3D" id="2.30.30.40">
    <property type="entry name" value="SH3 Domains"/>
    <property type="match status" value="1"/>
</dbReference>
<dbReference type="Proteomes" id="UP001209318">
    <property type="component" value="Unassembled WGS sequence"/>
</dbReference>
<dbReference type="PANTHER" id="PTHR22617:SF23">
    <property type="entry name" value="CHEMOTAXIS PROTEIN CHEW"/>
    <property type="match status" value="1"/>
</dbReference>
<proteinExistence type="predicted"/>
<dbReference type="PANTHER" id="PTHR22617">
    <property type="entry name" value="CHEMOTAXIS SENSOR HISTIDINE KINASE-RELATED"/>
    <property type="match status" value="1"/>
</dbReference>
<protein>
    <submittedName>
        <fullName evidence="2">Chemotaxis protein CheW</fullName>
    </submittedName>
</protein>
<dbReference type="SMART" id="SM00260">
    <property type="entry name" value="CheW"/>
    <property type="match status" value="1"/>
</dbReference>
<dbReference type="InterPro" id="IPR002545">
    <property type="entry name" value="CheW-lke_dom"/>
</dbReference>
<evidence type="ECO:0000259" key="1">
    <source>
        <dbReference type="PROSITE" id="PS50851"/>
    </source>
</evidence>
<accession>A0AAE3ISH7</accession>
<dbReference type="GO" id="GO:0006935">
    <property type="term" value="P:chemotaxis"/>
    <property type="evidence" value="ECO:0007669"/>
    <property type="project" value="InterPro"/>
</dbReference>
<gene>
    <name evidence="2" type="ORF">OEV98_09550</name>
</gene>
<dbReference type="RefSeq" id="WP_263073046.1">
    <property type="nucleotide sequence ID" value="NZ_JAOUSF010000003.1"/>
</dbReference>
<dbReference type="Pfam" id="PF01584">
    <property type="entry name" value="CheW"/>
    <property type="match status" value="1"/>
</dbReference>
<name>A0AAE3ISH7_9BACI</name>
<reference evidence="2" key="1">
    <citation type="submission" date="2022-10" db="EMBL/GenBank/DDBJ databases">
        <title>Description of Fervidibacillus gen. nov. in the family Fervidibacillaceae fam. nov. with two species, Fervidibacillus albus sp. nov., and Fervidibacillus halotolerans sp. nov., isolated from tidal flat sediments.</title>
        <authorList>
            <person name="Kwon K.K."/>
            <person name="Yang S.-H."/>
        </authorList>
    </citation>
    <scope>NUCLEOTIDE SEQUENCE</scope>
    <source>
        <strain evidence="2">JCM 19140</strain>
    </source>
</reference>
<dbReference type="Gene3D" id="2.40.50.180">
    <property type="entry name" value="CheA-289, Domain 4"/>
    <property type="match status" value="1"/>
</dbReference>
<dbReference type="GO" id="GO:0005829">
    <property type="term" value="C:cytosol"/>
    <property type="evidence" value="ECO:0007669"/>
    <property type="project" value="TreeGrafter"/>
</dbReference>
<feature type="domain" description="CheW-like" evidence="1">
    <location>
        <begin position="3"/>
        <end position="142"/>
    </location>
</feature>
<comment type="caution">
    <text evidence="2">The sequence shown here is derived from an EMBL/GenBank/DDBJ whole genome shotgun (WGS) entry which is preliminary data.</text>
</comment>
<evidence type="ECO:0000313" key="2">
    <source>
        <dbReference type="EMBL" id="MCU9613805.1"/>
    </source>
</evidence>
<dbReference type="SUPFAM" id="SSF50341">
    <property type="entry name" value="CheW-like"/>
    <property type="match status" value="1"/>
</dbReference>
<dbReference type="GO" id="GO:0007165">
    <property type="term" value="P:signal transduction"/>
    <property type="evidence" value="ECO:0007669"/>
    <property type="project" value="InterPro"/>
</dbReference>
<dbReference type="PROSITE" id="PS50851">
    <property type="entry name" value="CHEW"/>
    <property type="match status" value="1"/>
</dbReference>
<dbReference type="InterPro" id="IPR039315">
    <property type="entry name" value="CheW"/>
</dbReference>
<dbReference type="InterPro" id="IPR036061">
    <property type="entry name" value="CheW-like_dom_sf"/>
</dbReference>
<sequence length="160" mass="17840">MNASNIVVFRSGSEMYGVLIENIVSIEKSEKTTDEYDLPVYVKGFVNSGAEEVPVIDFQTVLYPNKETTDETARCIVVKADLIQLAFFVSEVIGIKEVGSGQLQQVKFVTNTSKSIFSAIAMIENQLIPIVDPVKFIHYAKDFATILSFMKEKQSVIECK</sequence>
<keyword evidence="3" id="KW-1185">Reference proteome</keyword>
<dbReference type="EMBL" id="JAOUSF010000003">
    <property type="protein sequence ID" value="MCU9613805.1"/>
    <property type="molecule type" value="Genomic_DNA"/>
</dbReference>